<evidence type="ECO:0000313" key="8">
    <source>
        <dbReference type="Proteomes" id="UP000182332"/>
    </source>
</evidence>
<dbReference type="InterPro" id="IPR000160">
    <property type="entry name" value="GGDEF_dom"/>
</dbReference>
<feature type="transmembrane region" description="Helical" evidence="5">
    <location>
        <begin position="26"/>
        <end position="45"/>
    </location>
</feature>
<organism evidence="7 8">
    <name type="scientific">Pseudomonas graminis</name>
    <dbReference type="NCBI Taxonomy" id="158627"/>
    <lineage>
        <taxon>Bacteria</taxon>
        <taxon>Pseudomonadati</taxon>
        <taxon>Pseudomonadota</taxon>
        <taxon>Gammaproteobacteria</taxon>
        <taxon>Pseudomonadales</taxon>
        <taxon>Pseudomonadaceae</taxon>
        <taxon>Pseudomonas</taxon>
    </lineage>
</organism>
<dbReference type="FunFam" id="3.30.70.270:FF:000001">
    <property type="entry name" value="Diguanylate cyclase domain protein"/>
    <property type="match status" value="1"/>
</dbReference>
<name>A0A1I0FMV9_9PSED</name>
<keyword evidence="5" id="KW-0472">Membrane</keyword>
<dbReference type="InterPro" id="IPR050469">
    <property type="entry name" value="Diguanylate_Cyclase"/>
</dbReference>
<dbReference type="PANTHER" id="PTHR45138">
    <property type="entry name" value="REGULATORY COMPONENTS OF SENSORY TRANSDUCTION SYSTEM"/>
    <property type="match status" value="1"/>
</dbReference>
<dbReference type="Pfam" id="PF22588">
    <property type="entry name" value="dCache_1_like"/>
    <property type="match status" value="1"/>
</dbReference>
<proteinExistence type="predicted"/>
<evidence type="ECO:0000259" key="6">
    <source>
        <dbReference type="PROSITE" id="PS50887"/>
    </source>
</evidence>
<dbReference type="EC" id="2.7.7.65" evidence="3"/>
<dbReference type="Proteomes" id="UP000182332">
    <property type="component" value="Unassembled WGS sequence"/>
</dbReference>
<evidence type="ECO:0000256" key="3">
    <source>
        <dbReference type="ARBA" id="ARBA00012528"/>
    </source>
</evidence>
<protein>
    <recommendedName>
        <fullName evidence="3">diguanylate cyclase</fullName>
        <ecNumber evidence="3">2.7.7.65</ecNumber>
    </recommendedName>
</protein>
<dbReference type="NCBIfam" id="TIGR00254">
    <property type="entry name" value="GGDEF"/>
    <property type="match status" value="1"/>
</dbReference>
<dbReference type="InterPro" id="IPR029787">
    <property type="entry name" value="Nucleotide_cyclase"/>
</dbReference>
<sequence length="529" mass="58876">MPGGEQHPPPSGAFDLLDLGPGRNTAVFRLTLAFMILVLLTFISVEGWRAWRDYNHAYDFARDSVTNLARATAQHAEDAIRQVDILTYTLGERVEGDGLATINAPRIHALMVQQSRLMPQLHGLFIYGADGRWIVTDKDVPPDTPNNADRDYFIYHRDHKDPRVRISNVVKSRSTGELIIPVSRRLNNPDGSFAGVILGTIKLSYFMDYYGDFKIDDRGALVLTMRDGTILVRRPFMDSVVGQSLADSEIFKRYLLTANQGIAEIKAVVDGTYRLYAFRALSSYPLVVQAGLSRESFVGPWRRDLLKSGLVLLVLVAGFIGFAFIVLTQLRGRMAMESEIRLAHQAVRDMALTDSLTQLGNRRRLDMALNSEIGRAKRQRYPLALIMLDIDYFKRFNDRYGHAAGDDCLQKVAQAISGVLKRPADLAVRYGGEEFTVLLPDTDIQGAGRLAADILQAIRGLALEHADHPEQIVTASAGVTARFPALEDTTPAGMIKAADAYLYYAKNNGRNRWYADQHTQASAQAQTTD</sequence>
<dbReference type="GO" id="GO:0043709">
    <property type="term" value="P:cell adhesion involved in single-species biofilm formation"/>
    <property type="evidence" value="ECO:0007669"/>
    <property type="project" value="TreeGrafter"/>
</dbReference>
<dbReference type="RefSeq" id="WP_074890359.1">
    <property type="nucleotide sequence ID" value="NZ_FOHW01000017.1"/>
</dbReference>
<comment type="catalytic activity">
    <reaction evidence="4">
        <text>2 GTP = 3',3'-c-di-GMP + 2 diphosphate</text>
        <dbReference type="Rhea" id="RHEA:24898"/>
        <dbReference type="ChEBI" id="CHEBI:33019"/>
        <dbReference type="ChEBI" id="CHEBI:37565"/>
        <dbReference type="ChEBI" id="CHEBI:58805"/>
        <dbReference type="EC" id="2.7.7.65"/>
    </reaction>
</comment>
<feature type="transmembrane region" description="Helical" evidence="5">
    <location>
        <begin position="310"/>
        <end position="330"/>
    </location>
</feature>
<comment type="cofactor">
    <cofactor evidence="1">
        <name>Mg(2+)</name>
        <dbReference type="ChEBI" id="CHEBI:18420"/>
    </cofactor>
</comment>
<dbReference type="CDD" id="cd01949">
    <property type="entry name" value="GGDEF"/>
    <property type="match status" value="1"/>
</dbReference>
<dbReference type="Pfam" id="PF00990">
    <property type="entry name" value="GGDEF"/>
    <property type="match status" value="1"/>
</dbReference>
<keyword evidence="5" id="KW-1133">Transmembrane helix</keyword>
<evidence type="ECO:0000256" key="5">
    <source>
        <dbReference type="SAM" id="Phobius"/>
    </source>
</evidence>
<dbReference type="GO" id="GO:0052621">
    <property type="term" value="F:diguanylate cyclase activity"/>
    <property type="evidence" value="ECO:0007669"/>
    <property type="project" value="UniProtKB-EC"/>
</dbReference>
<dbReference type="SMART" id="SM00267">
    <property type="entry name" value="GGDEF"/>
    <property type="match status" value="1"/>
</dbReference>
<dbReference type="AlphaFoldDB" id="A0A1I0FMV9"/>
<evidence type="ECO:0000256" key="4">
    <source>
        <dbReference type="ARBA" id="ARBA00034247"/>
    </source>
</evidence>
<dbReference type="OrthoDB" id="9812260at2"/>
<evidence type="ECO:0000256" key="1">
    <source>
        <dbReference type="ARBA" id="ARBA00001946"/>
    </source>
</evidence>
<feature type="domain" description="GGDEF" evidence="6">
    <location>
        <begin position="381"/>
        <end position="518"/>
    </location>
</feature>
<dbReference type="SUPFAM" id="SSF55073">
    <property type="entry name" value="Nucleotide cyclase"/>
    <property type="match status" value="1"/>
</dbReference>
<dbReference type="PROSITE" id="PS50887">
    <property type="entry name" value="GGDEF"/>
    <property type="match status" value="1"/>
</dbReference>
<dbReference type="GO" id="GO:1902201">
    <property type="term" value="P:negative regulation of bacterial-type flagellum-dependent cell motility"/>
    <property type="evidence" value="ECO:0007669"/>
    <property type="project" value="TreeGrafter"/>
</dbReference>
<dbReference type="Gene3D" id="3.30.70.270">
    <property type="match status" value="1"/>
</dbReference>
<reference evidence="7 8" key="1">
    <citation type="submission" date="2016-10" db="EMBL/GenBank/DDBJ databases">
        <authorList>
            <person name="de Groot N.N."/>
        </authorList>
    </citation>
    <scope>NUCLEOTIDE SEQUENCE [LARGE SCALE GENOMIC DNA]</scope>
    <source>
        <strain evidence="7 8">DSM 11363</strain>
    </source>
</reference>
<evidence type="ECO:0000256" key="2">
    <source>
        <dbReference type="ARBA" id="ARBA00004533"/>
    </source>
</evidence>
<evidence type="ECO:0000313" key="7">
    <source>
        <dbReference type="EMBL" id="SET59587.1"/>
    </source>
</evidence>
<dbReference type="EMBL" id="FOHW01000017">
    <property type="protein sequence ID" value="SET59587.1"/>
    <property type="molecule type" value="Genomic_DNA"/>
</dbReference>
<keyword evidence="5" id="KW-0812">Transmembrane</keyword>
<dbReference type="Gene3D" id="3.30.450.20">
    <property type="entry name" value="PAS domain"/>
    <property type="match status" value="2"/>
</dbReference>
<accession>A0A1I0FMV9</accession>
<dbReference type="CDD" id="cd12915">
    <property type="entry name" value="PDC2_DGC_like"/>
    <property type="match status" value="1"/>
</dbReference>
<gene>
    <name evidence="7" type="ORF">SAMN05216197_11794</name>
</gene>
<dbReference type="PANTHER" id="PTHR45138:SF9">
    <property type="entry name" value="DIGUANYLATE CYCLASE DGCM-RELATED"/>
    <property type="match status" value="1"/>
</dbReference>
<dbReference type="InterPro" id="IPR043128">
    <property type="entry name" value="Rev_trsase/Diguanyl_cyclase"/>
</dbReference>
<dbReference type="CDD" id="cd12914">
    <property type="entry name" value="PDC1_DGC_like"/>
    <property type="match status" value="1"/>
</dbReference>
<dbReference type="GO" id="GO:0005886">
    <property type="term" value="C:plasma membrane"/>
    <property type="evidence" value="ECO:0007669"/>
    <property type="project" value="UniProtKB-SubCell"/>
</dbReference>
<comment type="subcellular location">
    <subcellularLocation>
        <location evidence="2">Cell inner membrane</location>
    </subcellularLocation>
</comment>
<dbReference type="InterPro" id="IPR054327">
    <property type="entry name" value="His-kinase-like_sensor"/>
</dbReference>